<evidence type="ECO:0000313" key="1">
    <source>
        <dbReference type="EMBL" id="QHU17699.1"/>
    </source>
</evidence>
<protein>
    <submittedName>
        <fullName evidence="1">Uncharacterized protein</fullName>
    </submittedName>
</protein>
<dbReference type="EMBL" id="MN740917">
    <property type="protein sequence ID" value="QHU17699.1"/>
    <property type="molecule type" value="Genomic_DNA"/>
</dbReference>
<proteinExistence type="predicted"/>
<name>A0A6C0KJ86_9ZZZZ</name>
<reference evidence="1" key="1">
    <citation type="journal article" date="2020" name="Nature">
        <title>Giant virus diversity and host interactions through global metagenomics.</title>
        <authorList>
            <person name="Schulz F."/>
            <person name="Roux S."/>
            <person name="Paez-Espino D."/>
            <person name="Jungbluth S."/>
            <person name="Walsh D.A."/>
            <person name="Denef V.J."/>
            <person name="McMahon K.D."/>
            <person name="Konstantinidis K.T."/>
            <person name="Eloe-Fadrosh E.A."/>
            <person name="Kyrpides N.C."/>
            <person name="Woyke T."/>
        </authorList>
    </citation>
    <scope>NUCLEOTIDE SEQUENCE</scope>
    <source>
        <strain evidence="1">GVMAG-S-3300012919-55</strain>
    </source>
</reference>
<accession>A0A6C0KJ86</accession>
<dbReference type="AlphaFoldDB" id="A0A6C0KJ86"/>
<organism evidence="1">
    <name type="scientific">viral metagenome</name>
    <dbReference type="NCBI Taxonomy" id="1070528"/>
    <lineage>
        <taxon>unclassified sequences</taxon>
        <taxon>metagenomes</taxon>
        <taxon>organismal metagenomes</taxon>
    </lineage>
</organism>
<sequence>MNLSEQYDNPLTRFKKDLWSLCLSMKVFDHIQEDKVEQAKQSFENIVTNYQTQILQQDKQENDNMLKQTLLTKIKDELEPLKQLSRDSIQQNKKNEFDTKLEQKQNEFNNMMQKDIPETPQFGDGELDEPIGSENLDAMIQKQMKERENVLTLQQPENQIIANQSFVAPPVQQQPSVERIEQQLNQLNENLKMQSSILQKIIQSQIAILNKIK</sequence>